<organism evidence="2 3">
    <name type="scientific">Occultella glacieicola</name>
    <dbReference type="NCBI Taxonomy" id="2518684"/>
    <lineage>
        <taxon>Bacteria</taxon>
        <taxon>Bacillati</taxon>
        <taxon>Actinomycetota</taxon>
        <taxon>Actinomycetes</taxon>
        <taxon>Micrococcales</taxon>
        <taxon>Ruaniaceae</taxon>
        <taxon>Occultella</taxon>
    </lineage>
</organism>
<reference evidence="2 3" key="1">
    <citation type="submission" date="2019-03" db="EMBL/GenBank/DDBJ databases">
        <title>Genomic features of bacteria from cold environments.</title>
        <authorList>
            <person name="Shen L."/>
        </authorList>
    </citation>
    <scope>NUCLEOTIDE SEQUENCE [LARGE SCALE GENOMIC DNA]</scope>
    <source>
        <strain evidence="3">T3246-1</strain>
    </source>
</reference>
<feature type="domain" description="Conserved hypothetical protein CHP02391" evidence="1">
    <location>
        <begin position="142"/>
        <end position="255"/>
    </location>
</feature>
<evidence type="ECO:0000313" key="3">
    <source>
        <dbReference type="Proteomes" id="UP000504882"/>
    </source>
</evidence>
<comment type="caution">
    <text evidence="2">The sequence shown here is derived from an EMBL/GenBank/DDBJ whole genome shotgun (WGS) entry which is preliminary data.</text>
</comment>
<evidence type="ECO:0000259" key="1">
    <source>
        <dbReference type="Pfam" id="PF09509"/>
    </source>
</evidence>
<evidence type="ECO:0000313" key="2">
    <source>
        <dbReference type="EMBL" id="TDE95074.1"/>
    </source>
</evidence>
<keyword evidence="3" id="KW-1185">Reference proteome</keyword>
<gene>
    <name evidence="2" type="ORF">EXU48_09945</name>
</gene>
<dbReference type="RefSeq" id="WP_133107484.1">
    <property type="nucleotide sequence ID" value="NZ_SMNA01000004.1"/>
</dbReference>
<proteinExistence type="predicted"/>
<dbReference type="Proteomes" id="UP000504882">
    <property type="component" value="Unassembled WGS sequence"/>
</dbReference>
<dbReference type="NCBIfam" id="TIGR02391">
    <property type="entry name" value="hypoth_ymh"/>
    <property type="match status" value="1"/>
</dbReference>
<name>A0ABY2E4W7_9MICO</name>
<sequence length="394" mass="43085">MSKLSVAHKTFSETLLGMGSGYVLNFTKTSFAQFFDPLGVDIYDAPYGEYGTSKAKRPQTLWQIASDVEVSATVVALAGYIEARHAASVSVAGQSATHDRNTKIRELARKLARRSPPVPGAGTPVPITTAALVTANRIPIEIHVDIYSHVEQFLGAEDYFRAVDESYKIVLEKLRELTGNEKATDVFNQAATGKLLYMLLFGKAEASDDAEADFSRGVGCPHLGVQVLRNKEAHTLVTPLEPNLAIHYIALARLAYDLIARYFSEETVQEHEELLPATRGCCGGIGFYDVFVCGEWMEELDLPASLQSASVGRMLKDKWLAEADYTRSYDHSDLVLLQLELVVDGLTSKNVDELLEFPTAGVFGNSQMAGLLPFLEEAKLSPKAKARFAEPTSG</sequence>
<accession>A0ABY2E4W7</accession>
<dbReference type="EMBL" id="SMNA01000004">
    <property type="protein sequence ID" value="TDE95074.1"/>
    <property type="molecule type" value="Genomic_DNA"/>
</dbReference>
<protein>
    <submittedName>
        <fullName evidence="2">TIGR02391 family protein</fullName>
    </submittedName>
</protein>
<dbReference type="Pfam" id="PF09509">
    <property type="entry name" value="Hypoth_Ymh"/>
    <property type="match status" value="1"/>
</dbReference>
<dbReference type="InterPro" id="IPR012654">
    <property type="entry name" value="CHP02391"/>
</dbReference>